<dbReference type="PANTHER" id="PTHR42755">
    <property type="entry name" value="3-DEOXY-MANNO-OCTULOSONATE CYTIDYLYLTRANSFERASE"/>
    <property type="match status" value="1"/>
</dbReference>
<evidence type="ECO:0000256" key="11">
    <source>
        <dbReference type="PIRSR" id="PIRSR639901-1"/>
    </source>
</evidence>
<dbReference type="Pfam" id="PF04413">
    <property type="entry name" value="Glycos_transf_N"/>
    <property type="match status" value="1"/>
</dbReference>
<dbReference type="InterPro" id="IPR038107">
    <property type="entry name" value="Glycos_transf_N_sf"/>
</dbReference>
<organism evidence="16 17">
    <name type="scientific">Leucothrix arctica</name>
    <dbReference type="NCBI Taxonomy" id="1481894"/>
    <lineage>
        <taxon>Bacteria</taxon>
        <taxon>Pseudomonadati</taxon>
        <taxon>Pseudomonadota</taxon>
        <taxon>Gammaproteobacteria</taxon>
        <taxon>Thiotrichales</taxon>
        <taxon>Thiotrichaceae</taxon>
        <taxon>Leucothrix</taxon>
    </lineage>
</organism>
<feature type="active site" description="Proton acceptor" evidence="11">
    <location>
        <position position="61"/>
    </location>
</feature>
<protein>
    <recommendedName>
        <fullName evidence="5 13">3-deoxy-D-manno-octulosonic acid transferase</fullName>
        <shortName evidence="13">Kdo transferase</shortName>
        <ecNumber evidence="4 13">2.4.99.12</ecNumber>
    </recommendedName>
    <alternativeName>
        <fullName evidence="9 13">Lipid IV(A) 3-deoxy-D-manno-octulosonic acid transferase</fullName>
    </alternativeName>
</protein>
<dbReference type="InterPro" id="IPR039901">
    <property type="entry name" value="Kdotransferase"/>
</dbReference>
<evidence type="ECO:0000313" key="17">
    <source>
        <dbReference type="Proteomes" id="UP000245506"/>
    </source>
</evidence>
<evidence type="ECO:0000256" key="10">
    <source>
        <dbReference type="ARBA" id="ARBA00049183"/>
    </source>
</evidence>
<proteinExistence type="inferred from homology"/>
<comment type="caution">
    <text evidence="16">The sequence shown here is derived from an EMBL/GenBank/DDBJ whole genome shotgun (WGS) entry which is preliminary data.</text>
</comment>
<keyword evidence="6" id="KW-0997">Cell inner membrane</keyword>
<feature type="transmembrane region" description="Helical" evidence="13">
    <location>
        <begin position="6"/>
        <end position="25"/>
    </location>
</feature>
<dbReference type="InterPro" id="IPR001296">
    <property type="entry name" value="Glyco_trans_1"/>
</dbReference>
<dbReference type="FunFam" id="3.40.50.11720:FF:000001">
    <property type="entry name" value="3-deoxy-D-manno-octulosonic acid transferase"/>
    <property type="match status" value="1"/>
</dbReference>
<dbReference type="OrthoDB" id="9789797at2"/>
<comment type="subcellular location">
    <subcellularLocation>
        <location evidence="1">Cell inner membrane</location>
        <topology evidence="1">Single-pass membrane protein</topology>
        <orientation evidence="1">Cytoplasmic side</orientation>
    </subcellularLocation>
    <subcellularLocation>
        <location evidence="13">Cell membrane</location>
    </subcellularLocation>
</comment>
<dbReference type="PANTHER" id="PTHR42755:SF1">
    <property type="entry name" value="3-DEOXY-D-MANNO-OCTULOSONIC ACID TRANSFERASE, MITOCHONDRIAL-RELATED"/>
    <property type="match status" value="1"/>
</dbReference>
<comment type="function">
    <text evidence="13">Involved in lipopolysaccharide (LPS) biosynthesis. Catalyzes the transfer of 3-deoxy-D-manno-octulosonate (Kdo) residue(s) from CMP-Kdo to lipid IV(A), the tetraacyldisaccharide-1,4'-bisphosphate precursor of lipid A.</text>
</comment>
<keyword evidence="13" id="KW-0448">Lipopolysaccharide biosynthesis</keyword>
<dbReference type="Gene3D" id="3.40.50.2000">
    <property type="entry name" value="Glycogen Phosphorylase B"/>
    <property type="match status" value="1"/>
</dbReference>
<evidence type="ECO:0000256" key="9">
    <source>
        <dbReference type="ARBA" id="ARBA00031445"/>
    </source>
</evidence>
<feature type="domain" description="3-deoxy-D-manno-octulosonic-acid transferase N-terminal" evidence="15">
    <location>
        <begin position="35"/>
        <end position="212"/>
    </location>
</feature>
<evidence type="ECO:0000259" key="15">
    <source>
        <dbReference type="Pfam" id="PF04413"/>
    </source>
</evidence>
<dbReference type="Gene3D" id="3.40.50.11720">
    <property type="entry name" value="3-Deoxy-D-manno-octulosonic-acid transferase, N-terminal domain"/>
    <property type="match status" value="1"/>
</dbReference>
<evidence type="ECO:0000256" key="4">
    <source>
        <dbReference type="ARBA" id="ARBA00012621"/>
    </source>
</evidence>
<keyword evidence="8" id="KW-0735">Signal-anchor</keyword>
<dbReference type="GO" id="GO:0009244">
    <property type="term" value="P:lipopolysaccharide core region biosynthetic process"/>
    <property type="evidence" value="ECO:0007669"/>
    <property type="project" value="UniProtKB-UniRule"/>
</dbReference>
<reference evidence="16 17" key="1">
    <citation type="submission" date="2018-05" db="EMBL/GenBank/DDBJ databases">
        <title>Leucothrix arctica sp. nov., isolated from Arctic seawater.</title>
        <authorList>
            <person name="Choi A."/>
            <person name="Baek K."/>
        </authorList>
    </citation>
    <scope>NUCLEOTIDE SEQUENCE [LARGE SCALE GENOMIC DNA]</scope>
    <source>
        <strain evidence="16 17">IMCC9719</strain>
    </source>
</reference>
<feature type="site" description="Transition state stabilizer" evidence="12">
    <location>
        <position position="209"/>
    </location>
</feature>
<dbReference type="FunFam" id="3.40.50.2000:FF:000032">
    <property type="entry name" value="3-deoxy-D-manno-octulosonic acid transferase"/>
    <property type="match status" value="1"/>
</dbReference>
<feature type="domain" description="Glycosyl transferase family 1" evidence="14">
    <location>
        <begin position="284"/>
        <end position="401"/>
    </location>
</feature>
<keyword evidence="13" id="KW-1003">Cell membrane</keyword>
<dbReference type="GO" id="GO:0009245">
    <property type="term" value="P:lipid A biosynthetic process"/>
    <property type="evidence" value="ECO:0007669"/>
    <property type="project" value="TreeGrafter"/>
</dbReference>
<keyword evidence="13" id="KW-0812">Transmembrane</keyword>
<dbReference type="CDD" id="cd01635">
    <property type="entry name" value="Glycosyltransferase_GTB-type"/>
    <property type="match status" value="1"/>
</dbReference>
<dbReference type="SUPFAM" id="SSF53756">
    <property type="entry name" value="UDP-Glycosyltransferase/glycogen phosphorylase"/>
    <property type="match status" value="1"/>
</dbReference>
<dbReference type="NCBIfam" id="NF004388">
    <property type="entry name" value="PRK05749.1-4"/>
    <property type="match status" value="1"/>
</dbReference>
<comment type="catalytic activity">
    <reaction evidence="10 13">
        <text>lipid IVA (E. coli) + CMP-3-deoxy-beta-D-manno-octulosonate = alpha-Kdo-(2-&gt;6)-lipid IVA (E. coli) + CMP + H(+)</text>
        <dbReference type="Rhea" id="RHEA:28066"/>
        <dbReference type="ChEBI" id="CHEBI:15378"/>
        <dbReference type="ChEBI" id="CHEBI:58603"/>
        <dbReference type="ChEBI" id="CHEBI:60364"/>
        <dbReference type="ChEBI" id="CHEBI:60377"/>
        <dbReference type="ChEBI" id="CHEBI:85987"/>
        <dbReference type="EC" id="2.4.99.12"/>
    </reaction>
</comment>
<keyword evidence="13" id="KW-1133">Transmembrane helix</keyword>
<evidence type="ECO:0000256" key="12">
    <source>
        <dbReference type="PIRSR" id="PIRSR639901-2"/>
    </source>
</evidence>
<dbReference type="InterPro" id="IPR007507">
    <property type="entry name" value="Glycos_transf_N"/>
</dbReference>
<keyword evidence="17" id="KW-1185">Reference proteome</keyword>
<evidence type="ECO:0000313" key="16">
    <source>
        <dbReference type="EMBL" id="PWQ98800.1"/>
    </source>
</evidence>
<evidence type="ECO:0000256" key="7">
    <source>
        <dbReference type="ARBA" id="ARBA00022679"/>
    </source>
</evidence>
<dbReference type="UniPathway" id="UPA00958"/>
<evidence type="ECO:0000256" key="3">
    <source>
        <dbReference type="ARBA" id="ARBA00006380"/>
    </source>
</evidence>
<dbReference type="Proteomes" id="UP000245506">
    <property type="component" value="Unassembled WGS sequence"/>
</dbReference>
<evidence type="ECO:0000256" key="1">
    <source>
        <dbReference type="ARBA" id="ARBA00004388"/>
    </source>
</evidence>
<evidence type="ECO:0000256" key="5">
    <source>
        <dbReference type="ARBA" id="ARBA00019077"/>
    </source>
</evidence>
<dbReference type="EC" id="2.4.99.12" evidence="4 13"/>
<evidence type="ECO:0000256" key="13">
    <source>
        <dbReference type="RuleBase" id="RU365103"/>
    </source>
</evidence>
<sequence>MSVYLLLYSLLWYVLCPIILIRLFWRSRQNSAYRQHWQQRLGYIKLDKKPRIWLHAVSVGETVAAKPLVDALISRYPTHQILVTNTTPTGLETSVRLYGDSVEHSYFPYDAPHMVSRFLKRANPDLLVIMETEIWPNLISACNNHNVPTLIANARLSQRSTKGYARLSKLIAPVLKKVSHIACRSEQDIENFITIGANPNSLGMAGNIKFDILNNQNTDTKPALKEQLASSCLVWVAASTHKGEDEIILDCYATLKQQFPSLILILAPRHPERFNDVYTLCSQTPFTTDRRSENKVFSTNTEIILGDSLGEMAYWYAAADVVFVGGTLVETGGHNPLEASVFGVPVVTGPAVFNFEDVFKILTEADVAWVEHSPKQLTERLSSLLTLDIEDKNALKQRAIKTLETNQGATQLIMEQVEQLLP</sequence>
<name>A0A317CQW2_9GAMM</name>
<evidence type="ECO:0000256" key="2">
    <source>
        <dbReference type="ARBA" id="ARBA00004713"/>
    </source>
</evidence>
<dbReference type="GO" id="GO:0005886">
    <property type="term" value="C:plasma membrane"/>
    <property type="evidence" value="ECO:0007669"/>
    <property type="project" value="UniProtKB-SubCell"/>
</dbReference>
<dbReference type="Pfam" id="PF00534">
    <property type="entry name" value="Glycos_transf_1"/>
    <property type="match status" value="1"/>
</dbReference>
<keyword evidence="13" id="KW-0472">Membrane</keyword>
<feature type="site" description="Transition state stabilizer" evidence="12">
    <location>
        <position position="131"/>
    </location>
</feature>
<evidence type="ECO:0000256" key="8">
    <source>
        <dbReference type="ARBA" id="ARBA00022968"/>
    </source>
</evidence>
<comment type="similarity">
    <text evidence="3">Belongs to the glycosyltransferase group 1 family. Glycosyltransferase 30 subfamily.</text>
</comment>
<accession>A0A317CQW2</accession>
<dbReference type="RefSeq" id="WP_109821956.1">
    <property type="nucleotide sequence ID" value="NZ_QGKL01000010.1"/>
</dbReference>
<dbReference type="EMBL" id="QGKL01000010">
    <property type="protein sequence ID" value="PWQ98800.1"/>
    <property type="molecule type" value="Genomic_DNA"/>
</dbReference>
<keyword evidence="7 13" id="KW-0808">Transferase</keyword>
<gene>
    <name evidence="16" type="ORF">DKT75_03065</name>
</gene>
<dbReference type="AlphaFoldDB" id="A0A317CQW2"/>
<comment type="pathway">
    <text evidence="2 13">Bacterial outer membrane biogenesis; LPS core biosynthesis.</text>
</comment>
<evidence type="ECO:0000256" key="6">
    <source>
        <dbReference type="ARBA" id="ARBA00022519"/>
    </source>
</evidence>
<dbReference type="GO" id="GO:0043842">
    <property type="term" value="F:Kdo transferase activity"/>
    <property type="evidence" value="ECO:0007669"/>
    <property type="project" value="UniProtKB-EC"/>
</dbReference>
<evidence type="ECO:0000259" key="14">
    <source>
        <dbReference type="Pfam" id="PF00534"/>
    </source>
</evidence>